<dbReference type="SUPFAM" id="SSF90123">
    <property type="entry name" value="ABC transporter transmembrane region"/>
    <property type="match status" value="1"/>
</dbReference>
<evidence type="ECO:0000313" key="7">
    <source>
        <dbReference type="Proteomes" id="UP001055286"/>
    </source>
</evidence>
<evidence type="ECO:0000256" key="5">
    <source>
        <dbReference type="SAM" id="Phobius"/>
    </source>
</evidence>
<protein>
    <submittedName>
        <fullName evidence="6">Type I secretion system ATP-binding protein PrsD</fullName>
    </submittedName>
</protein>
<dbReference type="EMBL" id="BPQJ01000025">
    <property type="protein sequence ID" value="GJD64456.1"/>
    <property type="molecule type" value="Genomic_DNA"/>
</dbReference>
<dbReference type="GO" id="GO:0005524">
    <property type="term" value="F:ATP binding"/>
    <property type="evidence" value="ECO:0007669"/>
    <property type="project" value="UniProtKB-KW"/>
</dbReference>
<accession>A0AA37HEC7</accession>
<name>A0AA37HEC7_9HYPH</name>
<keyword evidence="7" id="KW-1185">Reference proteome</keyword>
<keyword evidence="4 5" id="KW-0472">Membrane</keyword>
<evidence type="ECO:0000313" key="6">
    <source>
        <dbReference type="EMBL" id="GJD64456.1"/>
    </source>
</evidence>
<feature type="transmembrane region" description="Helical" evidence="5">
    <location>
        <begin position="14"/>
        <end position="37"/>
    </location>
</feature>
<keyword evidence="6" id="KW-0547">Nucleotide-binding</keyword>
<reference evidence="6" key="2">
    <citation type="submission" date="2021-08" db="EMBL/GenBank/DDBJ databases">
        <authorList>
            <person name="Tani A."/>
            <person name="Ola A."/>
            <person name="Ogura Y."/>
            <person name="Katsura K."/>
            <person name="Hayashi T."/>
        </authorList>
    </citation>
    <scope>NUCLEOTIDE SEQUENCE</scope>
    <source>
        <strain evidence="6">JCM 32048</strain>
    </source>
</reference>
<dbReference type="AlphaFoldDB" id="A0AA37HEC7"/>
<keyword evidence="3 5" id="KW-1133">Transmembrane helix</keyword>
<comment type="caution">
    <text evidence="6">The sequence shown here is derived from an EMBL/GenBank/DDBJ whole genome shotgun (WGS) entry which is preliminary data.</text>
</comment>
<proteinExistence type="predicted"/>
<organism evidence="6 7">
    <name type="scientific">Methylobacterium frigidaeris</name>
    <dbReference type="NCBI Taxonomy" id="2038277"/>
    <lineage>
        <taxon>Bacteria</taxon>
        <taxon>Pseudomonadati</taxon>
        <taxon>Pseudomonadota</taxon>
        <taxon>Alphaproteobacteria</taxon>
        <taxon>Hyphomicrobiales</taxon>
        <taxon>Methylobacteriaceae</taxon>
        <taxon>Methylobacterium</taxon>
    </lineage>
</organism>
<sequence>MLQVYNRVLPSRSIVTLIGLAGSALTLFVIQAVLELLRARILARFGRLTAERLGTCLIRQGFLAGPAVPTLFDLPWMPVYVAVCALFHPWIAAAVRLGAGLLALLGLVTGWASAGPGRDTDCQT</sequence>
<gene>
    <name evidence="6" type="primary">prsD_2</name>
    <name evidence="6" type="ORF">MPEAHAMD_4638</name>
</gene>
<evidence type="ECO:0000256" key="4">
    <source>
        <dbReference type="ARBA" id="ARBA00023136"/>
    </source>
</evidence>
<comment type="subcellular location">
    <subcellularLocation>
        <location evidence="1">Cell membrane</location>
        <topology evidence="1">Multi-pass membrane protein</topology>
    </subcellularLocation>
</comment>
<dbReference type="InterPro" id="IPR036640">
    <property type="entry name" value="ABC1_TM_sf"/>
</dbReference>
<keyword evidence="6" id="KW-0067">ATP-binding</keyword>
<evidence type="ECO:0000256" key="1">
    <source>
        <dbReference type="ARBA" id="ARBA00004651"/>
    </source>
</evidence>
<dbReference type="Proteomes" id="UP001055286">
    <property type="component" value="Unassembled WGS sequence"/>
</dbReference>
<dbReference type="RefSeq" id="WP_238192542.1">
    <property type="nucleotide sequence ID" value="NZ_BPQJ01000025.1"/>
</dbReference>
<evidence type="ECO:0000256" key="2">
    <source>
        <dbReference type="ARBA" id="ARBA00022692"/>
    </source>
</evidence>
<evidence type="ECO:0000256" key="3">
    <source>
        <dbReference type="ARBA" id="ARBA00022989"/>
    </source>
</evidence>
<reference evidence="6" key="1">
    <citation type="journal article" date="2016" name="Front. Microbiol.">
        <title>Genome Sequence of the Piezophilic, Mesophilic Sulfate-Reducing Bacterium Desulfovibrio indicus J2T.</title>
        <authorList>
            <person name="Cao J."/>
            <person name="Maignien L."/>
            <person name="Shao Z."/>
            <person name="Alain K."/>
            <person name="Jebbar M."/>
        </authorList>
    </citation>
    <scope>NUCLEOTIDE SEQUENCE</scope>
    <source>
        <strain evidence="6">JCM 32048</strain>
    </source>
</reference>
<dbReference type="GO" id="GO:0005886">
    <property type="term" value="C:plasma membrane"/>
    <property type="evidence" value="ECO:0007669"/>
    <property type="project" value="UniProtKB-SubCell"/>
</dbReference>
<keyword evidence="2 5" id="KW-0812">Transmembrane</keyword>